<feature type="transmembrane region" description="Helical" evidence="1">
    <location>
        <begin position="173"/>
        <end position="191"/>
    </location>
</feature>
<feature type="transmembrane region" description="Helical" evidence="1">
    <location>
        <begin position="39"/>
        <end position="59"/>
    </location>
</feature>
<feature type="transmembrane region" description="Helical" evidence="1">
    <location>
        <begin position="131"/>
        <end position="153"/>
    </location>
</feature>
<feature type="transmembrane region" description="Helical" evidence="1">
    <location>
        <begin position="203"/>
        <end position="230"/>
    </location>
</feature>
<evidence type="ECO:0000256" key="1">
    <source>
        <dbReference type="SAM" id="Phobius"/>
    </source>
</evidence>
<feature type="transmembrane region" description="Helical" evidence="1">
    <location>
        <begin position="12"/>
        <end position="33"/>
    </location>
</feature>
<dbReference type="Proteomes" id="UP000762110">
    <property type="component" value="Unassembled WGS sequence"/>
</dbReference>
<protein>
    <recommendedName>
        <fullName evidence="4">O-antigen ligase domain-containing protein</fullName>
    </recommendedName>
</protein>
<dbReference type="EMBL" id="JABMKV010000003">
    <property type="protein sequence ID" value="NQX32755.1"/>
    <property type="molecule type" value="Genomic_DNA"/>
</dbReference>
<organism evidence="2 3">
    <name type="scientific">Pedobacter boryungensis</name>
    <dbReference type="NCBI Taxonomy" id="869962"/>
    <lineage>
        <taxon>Bacteria</taxon>
        <taxon>Pseudomonadati</taxon>
        <taxon>Bacteroidota</taxon>
        <taxon>Sphingobacteriia</taxon>
        <taxon>Sphingobacteriales</taxon>
        <taxon>Sphingobacteriaceae</taxon>
        <taxon>Pedobacter</taxon>
    </lineage>
</organism>
<feature type="transmembrane region" description="Helical" evidence="1">
    <location>
        <begin position="236"/>
        <end position="257"/>
    </location>
</feature>
<feature type="transmembrane region" description="Helical" evidence="1">
    <location>
        <begin position="367"/>
        <end position="385"/>
    </location>
</feature>
<accession>A0ABX2DFL9</accession>
<reference evidence="2 3" key="1">
    <citation type="submission" date="2020-05" db="EMBL/GenBank/DDBJ databases">
        <title>Description of Pedobacter foliorum sp. nov.</title>
        <authorList>
            <person name="Qi S."/>
            <person name="Carlier A."/>
            <person name="Cnockaert M."/>
            <person name="Vandamme P."/>
        </authorList>
    </citation>
    <scope>NUCLEOTIDE SEQUENCE [LARGE SCALE GENOMIC DNA]</scope>
    <source>
        <strain evidence="2 3">LMG 31300</strain>
    </source>
</reference>
<keyword evidence="1" id="KW-0472">Membrane</keyword>
<feature type="transmembrane region" description="Helical" evidence="1">
    <location>
        <begin position="316"/>
        <end position="336"/>
    </location>
</feature>
<feature type="transmembrane region" description="Helical" evidence="1">
    <location>
        <begin position="343"/>
        <end position="361"/>
    </location>
</feature>
<keyword evidence="3" id="KW-1185">Reference proteome</keyword>
<feature type="transmembrane region" description="Helical" evidence="1">
    <location>
        <begin position="99"/>
        <end position="119"/>
    </location>
</feature>
<evidence type="ECO:0000313" key="2">
    <source>
        <dbReference type="EMBL" id="NQX32755.1"/>
    </source>
</evidence>
<name>A0ABX2DFL9_9SPHI</name>
<feature type="transmembrane region" description="Helical" evidence="1">
    <location>
        <begin position="66"/>
        <end position="87"/>
    </location>
</feature>
<dbReference type="RefSeq" id="WP_173273101.1">
    <property type="nucleotide sequence ID" value="NZ_JABMKV010000003.1"/>
</dbReference>
<sequence>MINTLKRIEFLTILKLLFVPILFELVIGGGGHFMELGPLTARMLFFIFAIFLSLSYLAYKKRIKKDIIYIILSFTLILFIGTLVGYVNNGTWAAIIEDLKTMIFFYILLFFSLTIKSIGDIEKVKFIIKSGSLILGIIFVVVILLLLMGRINFISFYAKQNQIGEIMFRNDTLFFYKGFLYLCVGFFFFLLSKGFYNKIGAFFLLLTIILTLTRGFMLFTFLILLYYIFFINKKAIYKWIILILGSLTLVIVVPMLLNVLGDKKGSDGMRYLQINQVIDAINPVSLMVGHGLGIGVESRPVHMELSFLEIFHKQGLIGISFWIGIFSYIFFMYYQIKNEEYKKLALPFLLSVIFIILQSATNPYMNNPIGLTMILITIVIFSKLLELQKTDL</sequence>
<keyword evidence="1" id="KW-1133">Transmembrane helix</keyword>
<keyword evidence="1" id="KW-0812">Transmembrane</keyword>
<proteinExistence type="predicted"/>
<gene>
    <name evidence="2" type="ORF">HQN85_13520</name>
</gene>
<evidence type="ECO:0008006" key="4">
    <source>
        <dbReference type="Google" id="ProtNLM"/>
    </source>
</evidence>
<evidence type="ECO:0000313" key="3">
    <source>
        <dbReference type="Proteomes" id="UP000762110"/>
    </source>
</evidence>
<comment type="caution">
    <text evidence="2">The sequence shown here is derived from an EMBL/GenBank/DDBJ whole genome shotgun (WGS) entry which is preliminary data.</text>
</comment>